<keyword evidence="5 8" id="KW-0326">Glycosidase</keyword>
<keyword evidence="12" id="KW-1185">Reference proteome</keyword>
<feature type="site" description="Important for catalytic activity, responsible for pKa modulation of the active site Glu and correct orientation of both the proton donor and substrate" evidence="7">
    <location>
        <position position="177"/>
    </location>
</feature>
<feature type="compositionally biased region" description="Polar residues" evidence="9">
    <location>
        <begin position="418"/>
        <end position="432"/>
    </location>
</feature>
<feature type="chain" id="PRO_5001499504" evidence="10">
    <location>
        <begin position="21"/>
        <end position="432"/>
    </location>
</feature>
<evidence type="ECO:0000256" key="4">
    <source>
        <dbReference type="ARBA" id="ARBA00022801"/>
    </source>
</evidence>
<feature type="region of interest" description="Disordered" evidence="9">
    <location>
        <begin position="223"/>
        <end position="242"/>
    </location>
</feature>
<evidence type="ECO:0000256" key="1">
    <source>
        <dbReference type="ARBA" id="ARBA00004834"/>
    </source>
</evidence>
<dbReference type="HOGENOM" id="CLU_009397_5_0_1"/>
<evidence type="ECO:0000256" key="6">
    <source>
        <dbReference type="PIRSR" id="PIRSR606710-1"/>
    </source>
</evidence>
<keyword evidence="3 10" id="KW-0732">Signal</keyword>
<dbReference type="STRING" id="1388766.A0A017SH52"/>
<dbReference type="SUPFAM" id="SSF75005">
    <property type="entry name" value="Arabinanase/levansucrase/invertase"/>
    <property type="match status" value="1"/>
</dbReference>
<feature type="active site" description="Proton donor" evidence="6">
    <location>
        <position position="265"/>
    </location>
</feature>
<dbReference type="OrthoDB" id="195678at2759"/>
<feature type="signal peptide" evidence="10">
    <location>
        <begin position="1"/>
        <end position="20"/>
    </location>
</feature>
<evidence type="ECO:0000256" key="8">
    <source>
        <dbReference type="RuleBase" id="RU361187"/>
    </source>
</evidence>
<comment type="pathway">
    <text evidence="1">Glycan metabolism; L-arabinan degradation.</text>
</comment>
<sequence length="432" mass="47876">MLSLSAYLLPLAILCQWAMALPPAVQISPNLKVGNLASVFDHTDAYPMPNAGNISAHDPNILEHDNTFYMFKGGVHIPYFKATDLSGPWEEVGTVLSKDSIIPDRPNATRPWAPTTVEYKGKFYCFYSVSQAGSRKSAIGVASTEDIAKGSWTDHGSLIVTGNDNQGSPYNLTNAIDPSFVVDQKTKTPYLNYGSYWHNLWQVELEDDLLSVKHNTNTTIEVTQKKGKNNKNDKSDNKKNQVQGIENLKATQLTFMPNRENRPEEGSWMSFHDGYYYMWFSQGKCCDFENGFPKKGDEYHIRVGRSKNISGPFKDKDGNDLRNGGGTTVYASNHGLTYAPGGLGVLPGNDQRRDVLYYHFLDTRVGFKHAQAQLGWNYLEYDNGWPVASKNGNNDKKSGNKQATATAITATAKATQTNGSSKETVAPKKNSQ</sequence>
<evidence type="ECO:0000256" key="3">
    <source>
        <dbReference type="ARBA" id="ARBA00022729"/>
    </source>
</evidence>
<organism evidence="11 12">
    <name type="scientific">Aspergillus ruber (strain CBS 135680)</name>
    <dbReference type="NCBI Taxonomy" id="1388766"/>
    <lineage>
        <taxon>Eukaryota</taxon>
        <taxon>Fungi</taxon>
        <taxon>Dikarya</taxon>
        <taxon>Ascomycota</taxon>
        <taxon>Pezizomycotina</taxon>
        <taxon>Eurotiomycetes</taxon>
        <taxon>Eurotiomycetidae</taxon>
        <taxon>Eurotiales</taxon>
        <taxon>Aspergillaceae</taxon>
        <taxon>Aspergillus</taxon>
        <taxon>Aspergillus subgen. Aspergillus</taxon>
    </lineage>
</organism>
<feature type="region of interest" description="Disordered" evidence="9">
    <location>
        <begin position="411"/>
        <end position="432"/>
    </location>
</feature>
<keyword evidence="4 8" id="KW-0378">Hydrolase</keyword>
<dbReference type="AlphaFoldDB" id="A0A017SH52"/>
<evidence type="ECO:0000313" key="11">
    <source>
        <dbReference type="EMBL" id="EYE95605.1"/>
    </source>
</evidence>
<dbReference type="CDD" id="cd18831">
    <property type="entry name" value="GH43_AnAbnA-like"/>
    <property type="match status" value="1"/>
</dbReference>
<dbReference type="Pfam" id="PF04616">
    <property type="entry name" value="Glyco_hydro_43"/>
    <property type="match status" value="1"/>
</dbReference>
<evidence type="ECO:0000256" key="10">
    <source>
        <dbReference type="SAM" id="SignalP"/>
    </source>
</evidence>
<accession>A0A017SH52</accession>
<dbReference type="InterPro" id="IPR023296">
    <property type="entry name" value="Glyco_hydro_beta-prop_sf"/>
</dbReference>
<dbReference type="PANTHER" id="PTHR43301">
    <property type="entry name" value="ARABINAN ENDO-1,5-ALPHA-L-ARABINOSIDASE"/>
    <property type="match status" value="1"/>
</dbReference>
<reference evidence="12" key="1">
    <citation type="journal article" date="2014" name="Nat. Commun.">
        <title>Genomic adaptations of the halophilic Dead Sea filamentous fungus Eurotium rubrum.</title>
        <authorList>
            <person name="Kis-Papo T."/>
            <person name="Weig A.R."/>
            <person name="Riley R."/>
            <person name="Persoh D."/>
            <person name="Salamov A."/>
            <person name="Sun H."/>
            <person name="Lipzen A."/>
            <person name="Wasser S.P."/>
            <person name="Rambold G."/>
            <person name="Grigoriev I.V."/>
            <person name="Nevo E."/>
        </authorList>
    </citation>
    <scope>NUCLEOTIDE SEQUENCE [LARGE SCALE GENOMIC DNA]</scope>
    <source>
        <strain evidence="12">CBS 135680</strain>
    </source>
</reference>
<evidence type="ECO:0000256" key="5">
    <source>
        <dbReference type="ARBA" id="ARBA00023295"/>
    </source>
</evidence>
<protein>
    <submittedName>
        <fullName evidence="11">Arabinanase/levansucrase/invertase</fullName>
    </submittedName>
</protein>
<dbReference type="Gene3D" id="2.115.10.20">
    <property type="entry name" value="Glycosyl hydrolase domain, family 43"/>
    <property type="match status" value="1"/>
</dbReference>
<dbReference type="InterPro" id="IPR050727">
    <property type="entry name" value="GH43_arabinanases"/>
</dbReference>
<evidence type="ECO:0000256" key="7">
    <source>
        <dbReference type="PIRSR" id="PIRSR606710-2"/>
    </source>
</evidence>
<dbReference type="Proteomes" id="UP000019804">
    <property type="component" value="Unassembled WGS sequence"/>
</dbReference>
<dbReference type="PANTHER" id="PTHR43301:SF5">
    <property type="entry name" value="ARABINAN ENDO-1,5-ALPHA-L-ARABINOSIDASE D-RELATED"/>
    <property type="match status" value="1"/>
</dbReference>
<evidence type="ECO:0000313" key="12">
    <source>
        <dbReference type="Proteomes" id="UP000019804"/>
    </source>
</evidence>
<dbReference type="InterPro" id="IPR006710">
    <property type="entry name" value="Glyco_hydro_43"/>
</dbReference>
<evidence type="ECO:0000256" key="9">
    <source>
        <dbReference type="SAM" id="MobiDB-lite"/>
    </source>
</evidence>
<dbReference type="RefSeq" id="XP_040639293.1">
    <property type="nucleotide sequence ID" value="XM_040779666.1"/>
</dbReference>
<feature type="compositionally biased region" description="Basic and acidic residues" evidence="9">
    <location>
        <begin position="230"/>
        <end position="239"/>
    </location>
</feature>
<dbReference type="EMBL" id="KK088421">
    <property type="protein sequence ID" value="EYE95605.1"/>
    <property type="molecule type" value="Genomic_DNA"/>
</dbReference>
<evidence type="ECO:0000256" key="2">
    <source>
        <dbReference type="ARBA" id="ARBA00009865"/>
    </source>
</evidence>
<feature type="active site" description="Proton acceptor" evidence="6">
    <location>
        <position position="58"/>
    </location>
</feature>
<name>A0A017SH52_ASPRC</name>
<dbReference type="GeneID" id="63694790"/>
<proteinExistence type="inferred from homology"/>
<comment type="similarity">
    <text evidence="2 8">Belongs to the glycosyl hydrolase 43 family.</text>
</comment>
<dbReference type="GO" id="GO:0004553">
    <property type="term" value="F:hydrolase activity, hydrolyzing O-glycosyl compounds"/>
    <property type="evidence" value="ECO:0007669"/>
    <property type="project" value="InterPro"/>
</dbReference>
<dbReference type="GO" id="GO:0005975">
    <property type="term" value="P:carbohydrate metabolic process"/>
    <property type="evidence" value="ECO:0007669"/>
    <property type="project" value="InterPro"/>
</dbReference>
<gene>
    <name evidence="11" type="ORF">EURHEDRAFT_386014</name>
</gene>